<evidence type="ECO:0000313" key="3">
    <source>
        <dbReference type="Proteomes" id="UP000218615"/>
    </source>
</evidence>
<dbReference type="STRING" id="1392998.ANME2D_00968"/>
<dbReference type="Proteomes" id="UP000218615">
    <property type="component" value="Unassembled WGS sequence"/>
</dbReference>
<name>A0A284VIT4_9EURY</name>
<keyword evidence="2" id="KW-0560">Oxidoreductase</keyword>
<dbReference type="InterPro" id="IPR042106">
    <property type="entry name" value="Nuo/plastoQ_OxRdtase_6_NuoJ"/>
</dbReference>
<dbReference type="EC" id="1.6.5.-" evidence="2"/>
<evidence type="ECO:0000256" key="1">
    <source>
        <dbReference type="SAM" id="Phobius"/>
    </source>
</evidence>
<keyword evidence="1" id="KW-0812">Transmembrane</keyword>
<dbReference type="GO" id="GO:0008137">
    <property type="term" value="F:NADH dehydrogenase (ubiquinone) activity"/>
    <property type="evidence" value="ECO:0007669"/>
    <property type="project" value="InterPro"/>
</dbReference>
<dbReference type="OrthoDB" id="57027at2157"/>
<reference evidence="3" key="1">
    <citation type="submission" date="2017-06" db="EMBL/GenBank/DDBJ databases">
        <authorList>
            <person name="Cremers G."/>
        </authorList>
    </citation>
    <scope>NUCLEOTIDE SEQUENCE [LARGE SCALE GENOMIC DNA]</scope>
</reference>
<evidence type="ECO:0000313" key="2">
    <source>
        <dbReference type="EMBL" id="SNQ59195.1"/>
    </source>
</evidence>
<sequence length="84" mass="9169">MIDFVFLIIAVLTILSSIMVVQSKKLVHSAVYLAGSLIGTAGLFILLKAEFVAWVQVLVYVGAVVTLILFTIMLTRKGEEENAQ</sequence>
<dbReference type="AlphaFoldDB" id="A0A284VIT4"/>
<keyword evidence="1" id="KW-0472">Membrane</keyword>
<feature type="transmembrane region" description="Helical" evidence="1">
    <location>
        <begin position="6"/>
        <end position="23"/>
    </location>
</feature>
<feature type="transmembrane region" description="Helical" evidence="1">
    <location>
        <begin position="30"/>
        <end position="47"/>
    </location>
</feature>
<accession>A0A284VIT4</accession>
<protein>
    <submittedName>
        <fullName evidence="2">NAD(P)H-quinone oxidoreductase chain 6</fullName>
        <ecNumber evidence="2">1.6.5.-</ecNumber>
    </submittedName>
</protein>
<proteinExistence type="predicted"/>
<dbReference type="GO" id="GO:0016491">
    <property type="term" value="F:oxidoreductase activity"/>
    <property type="evidence" value="ECO:0007669"/>
    <property type="project" value="UniProtKB-KW"/>
</dbReference>
<dbReference type="Pfam" id="PF00499">
    <property type="entry name" value="Oxidored_q3"/>
    <property type="match status" value="1"/>
</dbReference>
<dbReference type="EMBL" id="FZMP01000013">
    <property type="protein sequence ID" value="SNQ59195.1"/>
    <property type="molecule type" value="Genomic_DNA"/>
</dbReference>
<gene>
    <name evidence="2" type="ORF">MNV_110011</name>
</gene>
<dbReference type="PANTHER" id="PTHR33269">
    <property type="entry name" value="NADH-UBIQUINONE OXIDOREDUCTASE CHAIN 6"/>
    <property type="match status" value="1"/>
</dbReference>
<dbReference type="InterPro" id="IPR001457">
    <property type="entry name" value="NADH_UbQ/plastoQ_OxRdtase_su6"/>
</dbReference>
<dbReference type="Gene3D" id="1.20.120.1200">
    <property type="entry name" value="NADH-ubiquinone/plastoquinone oxidoreductase chain 6, subunit NuoJ"/>
    <property type="match status" value="1"/>
</dbReference>
<keyword evidence="1" id="KW-1133">Transmembrane helix</keyword>
<feature type="transmembrane region" description="Helical" evidence="1">
    <location>
        <begin position="53"/>
        <end position="74"/>
    </location>
</feature>
<dbReference type="RefSeq" id="WP_096203607.1">
    <property type="nucleotide sequence ID" value="NZ_FZMP01000013.1"/>
</dbReference>
<dbReference type="PANTHER" id="PTHR33269:SF17">
    <property type="entry name" value="NADH-UBIQUINONE OXIDOREDUCTASE CHAIN 6"/>
    <property type="match status" value="1"/>
</dbReference>
<keyword evidence="3" id="KW-1185">Reference proteome</keyword>
<organism evidence="2 3">
    <name type="scientific">Candidatus Methanoperedens nitratireducens</name>
    <dbReference type="NCBI Taxonomy" id="1392998"/>
    <lineage>
        <taxon>Archaea</taxon>
        <taxon>Methanobacteriati</taxon>
        <taxon>Methanobacteriota</taxon>
        <taxon>Stenosarchaea group</taxon>
        <taxon>Methanomicrobia</taxon>
        <taxon>Methanosarcinales</taxon>
        <taxon>ANME-2 cluster</taxon>
        <taxon>Candidatus Methanoperedentaceae</taxon>
        <taxon>Candidatus Methanoperedens</taxon>
    </lineage>
</organism>